<organism evidence="3 4">
    <name type="scientific">Streptomyces tuirus</name>
    <dbReference type="NCBI Taxonomy" id="68278"/>
    <lineage>
        <taxon>Bacteria</taxon>
        <taxon>Bacillati</taxon>
        <taxon>Actinomycetota</taxon>
        <taxon>Actinomycetes</taxon>
        <taxon>Kitasatosporales</taxon>
        <taxon>Streptomycetaceae</taxon>
        <taxon>Streptomyces</taxon>
    </lineage>
</organism>
<proteinExistence type="predicted"/>
<dbReference type="Pfam" id="PF07171">
    <property type="entry name" value="MlrC_C"/>
    <property type="match status" value="1"/>
</dbReference>
<name>A0A941FAM8_9ACTN</name>
<evidence type="ECO:0000256" key="1">
    <source>
        <dbReference type="SAM" id="MobiDB-lite"/>
    </source>
</evidence>
<evidence type="ECO:0000259" key="2">
    <source>
        <dbReference type="Pfam" id="PF07171"/>
    </source>
</evidence>
<comment type="caution">
    <text evidence="3">The sequence shown here is derived from an EMBL/GenBank/DDBJ whole genome shotgun (WGS) entry which is preliminary data.</text>
</comment>
<reference evidence="3 4" key="1">
    <citation type="submission" date="2021-04" db="EMBL/GenBank/DDBJ databases">
        <title>Characterization of the biosynthetic gene cluster of new lipopeptides with antitumor activity in the genome of the marine Streptomyces PHM034.</title>
        <authorList>
            <person name="Ceniceros A."/>
            <person name="Canedo L."/>
            <person name="Mendez C."/>
            <person name="Olano C."/>
            <person name="Schleissner C."/>
            <person name="Cuevas C."/>
            <person name="De La Calle F."/>
            <person name="Salas J.A."/>
        </authorList>
    </citation>
    <scope>NUCLEOTIDE SEQUENCE [LARGE SCALE GENOMIC DNA]</scope>
    <source>
        <strain evidence="3 4">PHM034</strain>
    </source>
</reference>
<accession>A0A941FAM8</accession>
<gene>
    <name evidence="3" type="ORF">KEF29_06795</name>
</gene>
<feature type="compositionally biased region" description="Basic residues" evidence="1">
    <location>
        <begin position="7"/>
        <end position="27"/>
    </location>
</feature>
<dbReference type="AlphaFoldDB" id="A0A941FAM8"/>
<dbReference type="EMBL" id="JAGTPG010000001">
    <property type="protein sequence ID" value="MBR8639124.1"/>
    <property type="molecule type" value="Genomic_DNA"/>
</dbReference>
<protein>
    <submittedName>
        <fullName evidence="3">MlrC C-terminal domain-containing protein</fullName>
    </submittedName>
</protein>
<dbReference type="Proteomes" id="UP000682308">
    <property type="component" value="Unassembled WGS sequence"/>
</dbReference>
<evidence type="ECO:0000313" key="4">
    <source>
        <dbReference type="Proteomes" id="UP000682308"/>
    </source>
</evidence>
<dbReference type="InterPro" id="IPR010799">
    <property type="entry name" value="MlrC_C"/>
</dbReference>
<feature type="region of interest" description="Disordered" evidence="1">
    <location>
        <begin position="1"/>
        <end position="29"/>
    </location>
</feature>
<sequence>MQGSGRSVRHLRVPARPGRARHGRAGGRRREVVLRVGSVHVIRTRLRKPYHHEHDFTEPDLNPRAADLVIGKDLTARIVPPPDRS</sequence>
<feature type="domain" description="Microcystin LR degradation protein MlrC C-terminal" evidence="2">
    <location>
        <begin position="18"/>
        <end position="72"/>
    </location>
</feature>
<keyword evidence="4" id="KW-1185">Reference proteome</keyword>
<evidence type="ECO:0000313" key="3">
    <source>
        <dbReference type="EMBL" id="MBR8639124.1"/>
    </source>
</evidence>